<keyword evidence="8 12" id="KW-0067">ATP-binding</keyword>
<proteinExistence type="inferred from homology"/>
<dbReference type="AlphaFoldDB" id="A0A219B9D4"/>
<dbReference type="OrthoDB" id="9774907at2"/>
<evidence type="ECO:0000256" key="2">
    <source>
        <dbReference type="ARBA" id="ARBA00012980"/>
    </source>
</evidence>
<dbReference type="HAMAP" id="MF_00165">
    <property type="entry name" value="Thymidylate_kinase"/>
    <property type="match status" value="1"/>
</dbReference>
<protein>
    <recommendedName>
        <fullName evidence="3 12">Thymidylate kinase</fullName>
        <ecNumber evidence="2 12">2.7.4.9</ecNumber>
    </recommendedName>
    <alternativeName>
        <fullName evidence="9 12">dTMP kinase</fullName>
    </alternativeName>
</protein>
<evidence type="ECO:0000256" key="4">
    <source>
        <dbReference type="ARBA" id="ARBA00022679"/>
    </source>
</evidence>
<dbReference type="PANTHER" id="PTHR10344">
    <property type="entry name" value="THYMIDYLATE KINASE"/>
    <property type="match status" value="1"/>
</dbReference>
<sequence>MSGRGRFVSFEGGEGSGKSTQVERLAVMLRERGHDVITTREPGGTDGAEEIRALLVGGEPGRWSGRTEALLMNAARADHVEKLIRPALEEGIWVLCDRYAHSTLAYQGAARGLESDELIALHFIATQGLWPDLTVLLDMDAEAGLARAASRKGNETRFEEEGLAFHREVCAGFRAIAEVDERMAVVDAGQAVDAVTAEIFALVEDRLG</sequence>
<dbReference type="GO" id="GO:0006227">
    <property type="term" value="P:dUDP biosynthetic process"/>
    <property type="evidence" value="ECO:0007669"/>
    <property type="project" value="TreeGrafter"/>
</dbReference>
<dbReference type="EMBL" id="NFZT01000001">
    <property type="protein sequence ID" value="OWV34763.1"/>
    <property type="molecule type" value="Genomic_DNA"/>
</dbReference>
<dbReference type="GO" id="GO:0006235">
    <property type="term" value="P:dTTP biosynthetic process"/>
    <property type="evidence" value="ECO:0007669"/>
    <property type="project" value="UniProtKB-UniRule"/>
</dbReference>
<reference evidence="15" key="1">
    <citation type="submission" date="2017-05" db="EMBL/GenBank/DDBJ databases">
        <authorList>
            <person name="Lin X."/>
        </authorList>
    </citation>
    <scope>NUCLEOTIDE SEQUENCE [LARGE SCALE GENOMIC DNA]</scope>
    <source>
        <strain evidence="15">JLT2012</strain>
    </source>
</reference>
<keyword evidence="4 12" id="KW-0808">Transferase</keyword>
<dbReference type="EC" id="2.7.4.9" evidence="2 12"/>
<dbReference type="CDD" id="cd01672">
    <property type="entry name" value="TMPK"/>
    <property type="match status" value="1"/>
</dbReference>
<feature type="binding site" evidence="12">
    <location>
        <begin position="12"/>
        <end position="19"/>
    </location>
    <ligand>
        <name>ATP</name>
        <dbReference type="ChEBI" id="CHEBI:30616"/>
    </ligand>
</feature>
<evidence type="ECO:0000259" key="13">
    <source>
        <dbReference type="Pfam" id="PF02223"/>
    </source>
</evidence>
<keyword evidence="5 12" id="KW-0545">Nucleotide biosynthesis</keyword>
<evidence type="ECO:0000256" key="5">
    <source>
        <dbReference type="ARBA" id="ARBA00022727"/>
    </source>
</evidence>
<dbReference type="FunFam" id="3.40.50.300:FF:000225">
    <property type="entry name" value="Thymidylate kinase"/>
    <property type="match status" value="1"/>
</dbReference>
<evidence type="ECO:0000256" key="10">
    <source>
        <dbReference type="ARBA" id="ARBA00048743"/>
    </source>
</evidence>
<dbReference type="NCBIfam" id="TIGR00041">
    <property type="entry name" value="DTMP_kinase"/>
    <property type="match status" value="1"/>
</dbReference>
<evidence type="ECO:0000256" key="1">
    <source>
        <dbReference type="ARBA" id="ARBA00009776"/>
    </source>
</evidence>
<dbReference type="InterPro" id="IPR018094">
    <property type="entry name" value="Thymidylate_kinase"/>
</dbReference>
<keyword evidence="15" id="KW-1185">Reference proteome</keyword>
<dbReference type="InterPro" id="IPR039430">
    <property type="entry name" value="Thymidylate_kin-like_dom"/>
</dbReference>
<comment type="similarity">
    <text evidence="1 12">Belongs to the thymidylate kinase family.</text>
</comment>
<dbReference type="InterPro" id="IPR027417">
    <property type="entry name" value="P-loop_NTPase"/>
</dbReference>
<evidence type="ECO:0000313" key="15">
    <source>
        <dbReference type="Proteomes" id="UP000198462"/>
    </source>
</evidence>
<comment type="function">
    <text evidence="11 12">Phosphorylation of dTMP to form dTDP in both de novo and salvage pathways of dTTP synthesis.</text>
</comment>
<dbReference type="GO" id="GO:0006233">
    <property type="term" value="P:dTDP biosynthetic process"/>
    <property type="evidence" value="ECO:0007669"/>
    <property type="project" value="InterPro"/>
</dbReference>
<keyword evidence="7 12" id="KW-0418">Kinase</keyword>
<evidence type="ECO:0000256" key="8">
    <source>
        <dbReference type="ARBA" id="ARBA00022840"/>
    </source>
</evidence>
<feature type="domain" description="Thymidylate kinase-like" evidence="13">
    <location>
        <begin position="10"/>
        <end position="199"/>
    </location>
</feature>
<evidence type="ECO:0000256" key="9">
    <source>
        <dbReference type="ARBA" id="ARBA00029962"/>
    </source>
</evidence>
<dbReference type="GO" id="GO:0004798">
    <property type="term" value="F:dTMP kinase activity"/>
    <property type="evidence" value="ECO:0007669"/>
    <property type="project" value="UniProtKB-UniRule"/>
</dbReference>
<dbReference type="InterPro" id="IPR018095">
    <property type="entry name" value="Thymidylate_kin_CS"/>
</dbReference>
<evidence type="ECO:0000256" key="7">
    <source>
        <dbReference type="ARBA" id="ARBA00022777"/>
    </source>
</evidence>
<dbReference type="GO" id="GO:0005524">
    <property type="term" value="F:ATP binding"/>
    <property type="evidence" value="ECO:0007669"/>
    <property type="project" value="UniProtKB-UniRule"/>
</dbReference>
<comment type="catalytic activity">
    <reaction evidence="10 12">
        <text>dTMP + ATP = dTDP + ADP</text>
        <dbReference type="Rhea" id="RHEA:13517"/>
        <dbReference type="ChEBI" id="CHEBI:30616"/>
        <dbReference type="ChEBI" id="CHEBI:58369"/>
        <dbReference type="ChEBI" id="CHEBI:63528"/>
        <dbReference type="ChEBI" id="CHEBI:456216"/>
        <dbReference type="EC" id="2.7.4.9"/>
    </reaction>
</comment>
<organism evidence="14 15">
    <name type="scientific">Pacificimonas flava</name>
    <dbReference type="NCBI Taxonomy" id="1234595"/>
    <lineage>
        <taxon>Bacteria</taxon>
        <taxon>Pseudomonadati</taxon>
        <taxon>Pseudomonadota</taxon>
        <taxon>Alphaproteobacteria</taxon>
        <taxon>Sphingomonadales</taxon>
        <taxon>Sphingosinicellaceae</taxon>
        <taxon>Pacificimonas</taxon>
    </lineage>
</organism>
<dbReference type="PROSITE" id="PS01331">
    <property type="entry name" value="THYMIDYLATE_KINASE"/>
    <property type="match status" value="1"/>
</dbReference>
<evidence type="ECO:0000256" key="6">
    <source>
        <dbReference type="ARBA" id="ARBA00022741"/>
    </source>
</evidence>
<dbReference type="Gene3D" id="3.40.50.300">
    <property type="entry name" value="P-loop containing nucleotide triphosphate hydrolases"/>
    <property type="match status" value="1"/>
</dbReference>
<dbReference type="PANTHER" id="PTHR10344:SF4">
    <property type="entry name" value="UMP-CMP KINASE 2, MITOCHONDRIAL"/>
    <property type="match status" value="1"/>
</dbReference>
<comment type="caution">
    <text evidence="14">The sequence shown here is derived from an EMBL/GenBank/DDBJ whole genome shotgun (WGS) entry which is preliminary data.</text>
</comment>
<evidence type="ECO:0000256" key="3">
    <source>
        <dbReference type="ARBA" id="ARBA00017144"/>
    </source>
</evidence>
<dbReference type="Pfam" id="PF02223">
    <property type="entry name" value="Thymidylate_kin"/>
    <property type="match status" value="1"/>
</dbReference>
<evidence type="ECO:0000256" key="12">
    <source>
        <dbReference type="HAMAP-Rule" id="MF_00165"/>
    </source>
</evidence>
<name>A0A219B9D4_9SPHN</name>
<evidence type="ECO:0000313" key="14">
    <source>
        <dbReference type="EMBL" id="OWV34763.1"/>
    </source>
</evidence>
<gene>
    <name evidence="12" type="primary">tmk</name>
    <name evidence="14" type="ORF">B5C34_12205</name>
</gene>
<accession>A0A219B9D4</accession>
<keyword evidence="6 12" id="KW-0547">Nucleotide-binding</keyword>
<dbReference type="GO" id="GO:0005829">
    <property type="term" value="C:cytosol"/>
    <property type="evidence" value="ECO:0007669"/>
    <property type="project" value="TreeGrafter"/>
</dbReference>
<dbReference type="SUPFAM" id="SSF52540">
    <property type="entry name" value="P-loop containing nucleoside triphosphate hydrolases"/>
    <property type="match status" value="1"/>
</dbReference>
<evidence type="ECO:0000256" key="11">
    <source>
        <dbReference type="ARBA" id="ARBA00057735"/>
    </source>
</evidence>
<dbReference type="Proteomes" id="UP000198462">
    <property type="component" value="Unassembled WGS sequence"/>
</dbReference>